<dbReference type="InterPro" id="IPR051487">
    <property type="entry name" value="Ser/Thr_Proteases_Immune/Dev"/>
</dbReference>
<dbReference type="SUPFAM" id="SSF50494">
    <property type="entry name" value="Trypsin-like serine proteases"/>
    <property type="match status" value="1"/>
</dbReference>
<dbReference type="Proteomes" id="UP001153620">
    <property type="component" value="Chromosome 3"/>
</dbReference>
<feature type="region of interest" description="Disordered" evidence="4">
    <location>
        <begin position="438"/>
        <end position="492"/>
    </location>
</feature>
<name>A0A9N9S202_9DIPT</name>
<proteinExistence type="inferred from homology"/>
<evidence type="ECO:0000313" key="7">
    <source>
        <dbReference type="Proteomes" id="UP001153620"/>
    </source>
</evidence>
<dbReference type="PROSITE" id="PS50240">
    <property type="entry name" value="TRYPSIN_DOM"/>
    <property type="match status" value="1"/>
</dbReference>
<gene>
    <name evidence="6" type="ORF">CHIRRI_LOCUS9994</name>
</gene>
<comment type="similarity">
    <text evidence="3">Belongs to the peptidase S1 family. CLIP subfamily.</text>
</comment>
<dbReference type="OrthoDB" id="7863416at2759"/>
<dbReference type="PRINTS" id="PR00722">
    <property type="entry name" value="CHYMOTRYPSIN"/>
</dbReference>
<dbReference type="InterPro" id="IPR009003">
    <property type="entry name" value="Peptidase_S1_PA"/>
</dbReference>
<dbReference type="AlphaFoldDB" id="A0A9N9S202"/>
<sequence length="635" mass="71916">MSFDLTEHLYYSKSLNTSNAFERNYIFDLNDDLVPQNLREAFMSENSDPAQPQIVIFKNNVINTSSSIELIKSDDNQADFITELQSITRSGSDNVINDRDIQNSNDDPEKWYPTRTCPNGCNCGKCPIDNDIQQSQSIMSLVPSNSSTSMTLVPSNSNFFISITDVVPLRANFGAIIHWNVLHYHGISGYKIFLDGQHAASVYSPTRTVAFIDNVNMKFSHHFAVSIMKNGTFAAKSKSNKQQHRRNSTYSTARQPKIMYGFPTRDGEFGWQASLELLHPSLGFIGHWCGGVLINKYWVVSSAHCVHNDLFNLPLPALWTVVLGENNRKVETGYEQRIPVDKIVMHEKYRHFKNDLVLMKLSRAANLSPKSRVRTIFLPSSSHTKINPTRNGQSSKYTWNDNDDNLLNLDRNENYLRKLDTTSNVALMDKIKRVNRNEITKRESSKTKLRSDDDKVSSANKTKVMNSSKFTRNSTSTAKKNHRRNDKFLHRRPTNPEDYELFMSAKDKQPTSSSIDYYDCWTVGWGKWMERGDLSDVLLKIDVPIHDMQQCDDVYSGYVSLNNAQHLCAGRLDGSGGSCIGDSGGGLQCKLDKNGPWILVGITSFGSGCAKEGYADVFTNVAYYRNWIDNVIRNN</sequence>
<keyword evidence="7" id="KW-1185">Reference proteome</keyword>
<feature type="domain" description="Peptidase S1" evidence="5">
    <location>
        <begin position="258"/>
        <end position="633"/>
    </location>
</feature>
<protein>
    <recommendedName>
        <fullName evidence="5">Peptidase S1 domain-containing protein</fullName>
    </recommendedName>
</protein>
<dbReference type="InterPro" id="IPR001254">
    <property type="entry name" value="Trypsin_dom"/>
</dbReference>
<dbReference type="PANTHER" id="PTHR24256">
    <property type="entry name" value="TRYPTASE-RELATED"/>
    <property type="match status" value="1"/>
</dbReference>
<dbReference type="InterPro" id="IPR043504">
    <property type="entry name" value="Peptidase_S1_PA_chymotrypsin"/>
</dbReference>
<evidence type="ECO:0000313" key="6">
    <source>
        <dbReference type="EMBL" id="CAG9807145.1"/>
    </source>
</evidence>
<reference evidence="6" key="2">
    <citation type="submission" date="2022-10" db="EMBL/GenBank/DDBJ databases">
        <authorList>
            <consortium name="ENA_rothamsted_submissions"/>
            <consortium name="culmorum"/>
            <person name="King R."/>
        </authorList>
    </citation>
    <scope>NUCLEOTIDE SEQUENCE</scope>
</reference>
<dbReference type="CDD" id="cd00190">
    <property type="entry name" value="Tryp_SPc"/>
    <property type="match status" value="1"/>
</dbReference>
<dbReference type="FunFam" id="2.40.10.10:FF:000130">
    <property type="entry name" value="Chymotrypsinogen A"/>
    <property type="match status" value="1"/>
</dbReference>
<evidence type="ECO:0000259" key="5">
    <source>
        <dbReference type="PROSITE" id="PS50240"/>
    </source>
</evidence>
<keyword evidence="2" id="KW-0325">Glycoprotein</keyword>
<dbReference type="InterPro" id="IPR001314">
    <property type="entry name" value="Peptidase_S1A"/>
</dbReference>
<feature type="compositionally biased region" description="Basic and acidic residues" evidence="4">
    <location>
        <begin position="438"/>
        <end position="456"/>
    </location>
</feature>
<dbReference type="GO" id="GO:0004252">
    <property type="term" value="F:serine-type endopeptidase activity"/>
    <property type="evidence" value="ECO:0007669"/>
    <property type="project" value="InterPro"/>
</dbReference>
<reference evidence="6" key="1">
    <citation type="submission" date="2022-01" db="EMBL/GenBank/DDBJ databases">
        <authorList>
            <person name="King R."/>
        </authorList>
    </citation>
    <scope>NUCLEOTIDE SEQUENCE</scope>
</reference>
<evidence type="ECO:0000256" key="2">
    <source>
        <dbReference type="ARBA" id="ARBA00023180"/>
    </source>
</evidence>
<dbReference type="EMBL" id="OU895879">
    <property type="protein sequence ID" value="CAG9807145.1"/>
    <property type="molecule type" value="Genomic_DNA"/>
</dbReference>
<organism evidence="6 7">
    <name type="scientific">Chironomus riparius</name>
    <dbReference type="NCBI Taxonomy" id="315576"/>
    <lineage>
        <taxon>Eukaryota</taxon>
        <taxon>Metazoa</taxon>
        <taxon>Ecdysozoa</taxon>
        <taxon>Arthropoda</taxon>
        <taxon>Hexapoda</taxon>
        <taxon>Insecta</taxon>
        <taxon>Pterygota</taxon>
        <taxon>Neoptera</taxon>
        <taxon>Endopterygota</taxon>
        <taxon>Diptera</taxon>
        <taxon>Nematocera</taxon>
        <taxon>Chironomoidea</taxon>
        <taxon>Chironomidae</taxon>
        <taxon>Chironominae</taxon>
        <taxon>Chironomus</taxon>
    </lineage>
</organism>
<accession>A0A9N9S202</accession>
<evidence type="ECO:0000256" key="4">
    <source>
        <dbReference type="SAM" id="MobiDB-lite"/>
    </source>
</evidence>
<dbReference type="GO" id="GO:0006508">
    <property type="term" value="P:proteolysis"/>
    <property type="evidence" value="ECO:0007669"/>
    <property type="project" value="InterPro"/>
</dbReference>
<dbReference type="Gene3D" id="2.40.10.10">
    <property type="entry name" value="Trypsin-like serine proteases"/>
    <property type="match status" value="2"/>
</dbReference>
<evidence type="ECO:0000256" key="3">
    <source>
        <dbReference type="ARBA" id="ARBA00024195"/>
    </source>
</evidence>
<keyword evidence="1" id="KW-1015">Disulfide bond</keyword>
<feature type="compositionally biased region" description="Polar residues" evidence="4">
    <location>
        <begin position="457"/>
        <end position="478"/>
    </location>
</feature>
<dbReference type="Pfam" id="PF00089">
    <property type="entry name" value="Trypsin"/>
    <property type="match status" value="2"/>
</dbReference>
<feature type="compositionally biased region" description="Basic residues" evidence="4">
    <location>
        <begin position="479"/>
        <end position="492"/>
    </location>
</feature>
<evidence type="ECO:0000256" key="1">
    <source>
        <dbReference type="ARBA" id="ARBA00023157"/>
    </source>
</evidence>
<dbReference type="SMART" id="SM00020">
    <property type="entry name" value="Tryp_SPc"/>
    <property type="match status" value="1"/>
</dbReference>